<dbReference type="EMBL" id="SDPL01000074">
    <property type="protein sequence ID" value="RXZ49671.1"/>
    <property type="molecule type" value="Genomic_DNA"/>
</dbReference>
<dbReference type="SUPFAM" id="SSF53850">
    <property type="entry name" value="Periplasmic binding protein-like II"/>
    <property type="match status" value="1"/>
</dbReference>
<dbReference type="OrthoDB" id="1650177at2"/>
<dbReference type="PROSITE" id="PS51257">
    <property type="entry name" value="PROKAR_LIPOPROTEIN"/>
    <property type="match status" value="1"/>
</dbReference>
<feature type="chain" id="PRO_5038381419" description="Extracellular solute-binding protein" evidence="1">
    <location>
        <begin position="30"/>
        <end position="389"/>
    </location>
</feature>
<evidence type="ECO:0000313" key="3">
    <source>
        <dbReference type="Proteomes" id="UP000292881"/>
    </source>
</evidence>
<proteinExistence type="predicted"/>
<organism evidence="2 3">
    <name type="scientific">Agromyces binzhouensis</name>
    <dbReference type="NCBI Taxonomy" id="1817495"/>
    <lineage>
        <taxon>Bacteria</taxon>
        <taxon>Bacillati</taxon>
        <taxon>Actinomycetota</taxon>
        <taxon>Actinomycetes</taxon>
        <taxon>Micrococcales</taxon>
        <taxon>Microbacteriaceae</taxon>
        <taxon>Agromyces</taxon>
    </lineage>
</organism>
<sequence>MHPRTVRGGTIALAAAGTLLLSSCATTQADAPDALEPVGDAATGAACDAVQIGAFTRCENFYEDFWPEIDRQMDALYEQAKETDGGRLVVWDWYELAPEVIAEFNSRYPDIEIETRGLTYNLPSAVISAQATGARNTDVLSGSLLSAAAMTDEGYWDEVDWTQFGIPEEFLELGSPGMLPDSMNGSLMQVNTDEIEAPASLDDLLAPEYEGKVSIANYNPIVFSGYGMAEGEDAMVDLIGELKTSGALQVLEDQNSPLSSGDVPIALNQTLFNPNPSLAAQPFEHSGVFAQFSGVNIDADNKPGAMLWALWNAYDPDWLELRMTDEQFSTTQVPYPGLPSSLFDQATGLMEKNADALLQSIGDGAETETEATRDEWIALTNAADAALNG</sequence>
<dbReference type="Gene3D" id="3.40.190.10">
    <property type="entry name" value="Periplasmic binding protein-like II"/>
    <property type="match status" value="2"/>
</dbReference>
<dbReference type="AlphaFoldDB" id="A0A4Q2JN94"/>
<feature type="signal peptide" evidence="1">
    <location>
        <begin position="1"/>
        <end position="29"/>
    </location>
</feature>
<name>A0A4Q2JN94_9MICO</name>
<gene>
    <name evidence="2" type="ORF">ESO86_05895</name>
</gene>
<accession>A0A4Q2JN94</accession>
<dbReference type="Proteomes" id="UP000292881">
    <property type="component" value="Unassembled WGS sequence"/>
</dbReference>
<protein>
    <recommendedName>
        <fullName evidence="4">Extracellular solute-binding protein</fullName>
    </recommendedName>
</protein>
<keyword evidence="3" id="KW-1185">Reference proteome</keyword>
<keyword evidence="1" id="KW-0732">Signal</keyword>
<evidence type="ECO:0000256" key="1">
    <source>
        <dbReference type="SAM" id="SignalP"/>
    </source>
</evidence>
<evidence type="ECO:0008006" key="4">
    <source>
        <dbReference type="Google" id="ProtNLM"/>
    </source>
</evidence>
<evidence type="ECO:0000313" key="2">
    <source>
        <dbReference type="EMBL" id="RXZ49671.1"/>
    </source>
</evidence>
<comment type="caution">
    <text evidence="2">The sequence shown here is derived from an EMBL/GenBank/DDBJ whole genome shotgun (WGS) entry which is preliminary data.</text>
</comment>
<reference evidence="2 3" key="1">
    <citation type="submission" date="2019-01" db="EMBL/GenBank/DDBJ databases">
        <authorList>
            <person name="Li J."/>
        </authorList>
    </citation>
    <scope>NUCLEOTIDE SEQUENCE [LARGE SCALE GENOMIC DNA]</scope>
    <source>
        <strain evidence="2 3">CGMCC 4.7180</strain>
    </source>
</reference>
<dbReference type="RefSeq" id="WP_129234046.1">
    <property type="nucleotide sequence ID" value="NZ_SDPL01000074.1"/>
</dbReference>